<keyword evidence="3" id="KW-0963">Cytoplasm</keyword>
<keyword evidence="7" id="KW-0175">Coiled coil</keyword>
<feature type="domain" description="BBS2 hairpin" evidence="12">
    <location>
        <begin position="546"/>
        <end position="643"/>
    </location>
</feature>
<feature type="domain" description="BBS2 platform" evidence="11">
    <location>
        <begin position="456"/>
        <end position="534"/>
    </location>
</feature>
<comment type="caution">
    <text evidence="13">The sequence shown here is derived from an EMBL/GenBank/DDBJ whole genome shotgun (WGS) entry which is preliminary data.</text>
</comment>
<feature type="domain" description="BBS2 GAE" evidence="9">
    <location>
        <begin position="369"/>
        <end position="447"/>
    </location>
</feature>
<keyword evidence="14" id="KW-1185">Reference proteome</keyword>
<evidence type="ECO:0000313" key="14">
    <source>
        <dbReference type="Proteomes" id="UP001162131"/>
    </source>
</evidence>
<evidence type="ECO:0000256" key="5">
    <source>
        <dbReference type="ARBA" id="ARBA00023212"/>
    </source>
</evidence>
<dbReference type="Proteomes" id="UP001162131">
    <property type="component" value="Unassembled WGS sequence"/>
</dbReference>
<organism evidence="13 14">
    <name type="scientific">Blepharisma stoltei</name>
    <dbReference type="NCBI Taxonomy" id="1481888"/>
    <lineage>
        <taxon>Eukaryota</taxon>
        <taxon>Sar</taxon>
        <taxon>Alveolata</taxon>
        <taxon>Ciliophora</taxon>
        <taxon>Postciliodesmatophora</taxon>
        <taxon>Heterotrichea</taxon>
        <taxon>Heterotrichida</taxon>
        <taxon>Blepharismidae</taxon>
        <taxon>Blepharisma</taxon>
    </lineage>
</organism>
<dbReference type="GO" id="GO:1905515">
    <property type="term" value="P:non-motile cilium assembly"/>
    <property type="evidence" value="ECO:0007669"/>
    <property type="project" value="InterPro"/>
</dbReference>
<evidence type="ECO:0000259" key="9">
    <source>
        <dbReference type="Pfam" id="PF14782"/>
    </source>
</evidence>
<dbReference type="InterPro" id="IPR029430">
    <property type="entry name" value="BBS2_N"/>
</dbReference>
<dbReference type="EMBL" id="CAJZBQ010000051">
    <property type="protein sequence ID" value="CAG9330233.1"/>
    <property type="molecule type" value="Genomic_DNA"/>
</dbReference>
<dbReference type="SUPFAM" id="SSF50978">
    <property type="entry name" value="WD40 repeat-like"/>
    <property type="match status" value="1"/>
</dbReference>
<gene>
    <name evidence="13" type="ORF">BSTOLATCC_MIC50833</name>
</gene>
<dbReference type="GO" id="GO:0034464">
    <property type="term" value="C:BBSome"/>
    <property type="evidence" value="ECO:0007669"/>
    <property type="project" value="InterPro"/>
</dbReference>
<dbReference type="PANTHER" id="PTHR32465:SF0">
    <property type="entry name" value="BARDET-BIEDL SYNDROME 2 PROTEIN"/>
    <property type="match status" value="1"/>
</dbReference>
<feature type="coiled-coil region" evidence="7">
    <location>
        <begin position="316"/>
        <end position="343"/>
    </location>
</feature>
<comment type="subcellular location">
    <subcellularLocation>
        <location evidence="1">Cell projection</location>
        <location evidence="1">Cilium</location>
    </subcellularLocation>
    <subcellularLocation>
        <location evidence="2">Cytoplasm</location>
        <location evidence="2">Cytoskeleton</location>
    </subcellularLocation>
</comment>
<evidence type="ECO:0000256" key="6">
    <source>
        <dbReference type="ARBA" id="ARBA00023273"/>
    </source>
</evidence>
<evidence type="ECO:0000259" key="8">
    <source>
        <dbReference type="Pfam" id="PF14781"/>
    </source>
</evidence>
<dbReference type="InterPro" id="IPR016616">
    <property type="entry name" value="Bardet-Biedl_syndrome_2_prot"/>
</dbReference>
<evidence type="ECO:0000256" key="4">
    <source>
        <dbReference type="ARBA" id="ARBA00023069"/>
    </source>
</evidence>
<evidence type="ECO:0000256" key="7">
    <source>
        <dbReference type="SAM" id="Coils"/>
    </source>
</evidence>
<sequence>MLSSAYTFELNQAVLHSLATISYFDGIHPTLACGITGGKVLIHTPHIPNSSNNFLNINKNIICLDGGRLDPSLNRDVLVIGSPSSLMAYDIDSNSDLFHTETKEGVTSLTLGSLSISGRDTPLALVGGNCSVKGFNKLGEEEFWTVSGDDVSAIGFFRTERNEKRLLVGGTDYAIRIFNNEELETEIMENAKITGFAEMDKGKFAYTLDNGGIGIYKGKHRAWKAKAKNKVLSIVSGDVTGDGVPDMILGWSNGKLEVRSENKGENIFKKSLKQTIAKVFYTDYRMQGKNQVIACTVAGRVLGYIKEDIPHKEQNAEAQQEDIEDLMRVKQILLNELQHYKDAAARSGSSILAPGTSLLVTLAPSPPRIFLSTSNSSLIKCAFVLGEGFFEGDSKFVHPARPSSELQIPIQNPKHLGLEVDIKALVCASAGASQLQVMERSIKIPKFCNFEYGDCKLPSGYVNFDFPQGNRLLNWLQDRFILNPSAIKPSAELQVSFLGESENLSFILTTNKLSIYTETLELAAEIAQDLISFFNIPELESRADYPHEIEKINGLMEKVEEYSNVRTQLSINMAENAQNVKALIVKAEDSRIQRNMGFFKQAMASLHQFNGELLSEFQIRTNNHNELLSYLKQVNQYIQRAGNLRYGQAKTRTIASFREAVKTKNMKMIAAAIISGGKAS</sequence>
<keyword evidence="5" id="KW-0206">Cytoskeleton</keyword>
<dbReference type="PIRSF" id="PIRSF013684">
    <property type="entry name" value="BBS2"/>
    <property type="match status" value="1"/>
</dbReference>
<evidence type="ECO:0008006" key="15">
    <source>
        <dbReference type="Google" id="ProtNLM"/>
    </source>
</evidence>
<dbReference type="InterPro" id="IPR055380">
    <property type="entry name" value="BBS2_hp_dom"/>
</dbReference>
<proteinExistence type="predicted"/>
<feature type="domain" description="Ciliary BBSome complex subunit 2 N-terminal" evidence="8">
    <location>
        <begin position="20"/>
        <end position="112"/>
    </location>
</feature>
<dbReference type="InterPro" id="IPR029333">
    <property type="entry name" value="BBS2_GAE_dom"/>
</dbReference>
<dbReference type="InterPro" id="IPR029429">
    <property type="entry name" value="BBS2_Mid"/>
</dbReference>
<evidence type="ECO:0000313" key="13">
    <source>
        <dbReference type="EMBL" id="CAG9330233.1"/>
    </source>
</evidence>
<dbReference type="Pfam" id="PF23350">
    <property type="entry name" value="BBS2_pf"/>
    <property type="match status" value="1"/>
</dbReference>
<reference evidence="13" key="1">
    <citation type="submission" date="2021-09" db="EMBL/GenBank/DDBJ databases">
        <authorList>
            <consortium name="AG Swart"/>
            <person name="Singh M."/>
            <person name="Singh A."/>
            <person name="Seah K."/>
            <person name="Emmerich C."/>
        </authorList>
    </citation>
    <scope>NUCLEOTIDE SEQUENCE</scope>
    <source>
        <strain evidence="13">ATCC30299</strain>
    </source>
</reference>
<dbReference type="InterPro" id="IPR036322">
    <property type="entry name" value="WD40_repeat_dom_sf"/>
</dbReference>
<evidence type="ECO:0000256" key="2">
    <source>
        <dbReference type="ARBA" id="ARBA00004245"/>
    </source>
</evidence>
<accession>A0AAU9K038</accession>
<dbReference type="Pfam" id="PF14782">
    <property type="entry name" value="BBS2_GAE"/>
    <property type="match status" value="1"/>
</dbReference>
<dbReference type="InterPro" id="IPR055379">
    <property type="entry name" value="BBS2_pf_dom"/>
</dbReference>
<dbReference type="GO" id="GO:0016020">
    <property type="term" value="C:membrane"/>
    <property type="evidence" value="ECO:0007669"/>
    <property type="project" value="TreeGrafter"/>
</dbReference>
<evidence type="ECO:0000256" key="1">
    <source>
        <dbReference type="ARBA" id="ARBA00004138"/>
    </source>
</evidence>
<dbReference type="GO" id="GO:0031514">
    <property type="term" value="C:motile cilium"/>
    <property type="evidence" value="ECO:0007669"/>
    <property type="project" value="TreeGrafter"/>
</dbReference>
<dbReference type="GO" id="GO:0036064">
    <property type="term" value="C:ciliary basal body"/>
    <property type="evidence" value="ECO:0007669"/>
    <property type="project" value="TreeGrafter"/>
</dbReference>
<evidence type="ECO:0000256" key="3">
    <source>
        <dbReference type="ARBA" id="ARBA00022490"/>
    </source>
</evidence>
<keyword evidence="6" id="KW-0966">Cell projection</keyword>
<evidence type="ECO:0000259" key="12">
    <source>
        <dbReference type="Pfam" id="PF23353"/>
    </source>
</evidence>
<dbReference type="Pfam" id="PF14781">
    <property type="entry name" value="BBS2_N"/>
    <property type="match status" value="1"/>
</dbReference>
<feature type="domain" description="Ciliary BBSome complex subunit 2 middle region" evidence="10">
    <location>
        <begin position="160"/>
        <end position="259"/>
    </location>
</feature>
<dbReference type="PANTHER" id="PTHR32465">
    <property type="entry name" value="BARDET-BIEDL SYNDROME 2 PROTEIN"/>
    <property type="match status" value="1"/>
</dbReference>
<name>A0AAU9K038_9CILI</name>
<dbReference type="AlphaFoldDB" id="A0AAU9K038"/>
<evidence type="ECO:0000259" key="11">
    <source>
        <dbReference type="Pfam" id="PF23350"/>
    </source>
</evidence>
<dbReference type="Pfam" id="PF23353">
    <property type="entry name" value="BBS2_hp"/>
    <property type="match status" value="1"/>
</dbReference>
<evidence type="ECO:0000259" key="10">
    <source>
        <dbReference type="Pfam" id="PF14783"/>
    </source>
</evidence>
<keyword evidence="4" id="KW-0969">Cilium</keyword>
<dbReference type="Pfam" id="PF14783">
    <property type="entry name" value="BBS2_Mid"/>
    <property type="match status" value="1"/>
</dbReference>
<protein>
    <recommendedName>
        <fullName evidence="15">Bardet-Biedl syndrome 2 protein homolog</fullName>
    </recommendedName>
</protein>